<protein>
    <recommendedName>
        <fullName evidence="1">Knr4/Smi1-like domain-containing protein</fullName>
    </recommendedName>
</protein>
<dbReference type="EMBL" id="AGBM01000001">
    <property type="protein sequence ID" value="EJL01895.1"/>
    <property type="molecule type" value="Genomic_DNA"/>
</dbReference>
<organism evidence="2">
    <name type="scientific">Pseudomonas fluorescens (strain Q2-87)</name>
    <dbReference type="NCBI Taxonomy" id="1038922"/>
    <lineage>
        <taxon>Bacteria</taxon>
        <taxon>Pseudomonadati</taxon>
        <taxon>Pseudomonadota</taxon>
        <taxon>Gammaproteobacteria</taxon>
        <taxon>Pseudomonadales</taxon>
        <taxon>Pseudomonadaceae</taxon>
        <taxon>Pseudomonas</taxon>
    </lineage>
</organism>
<feature type="domain" description="Knr4/Smi1-like" evidence="1">
    <location>
        <begin position="11"/>
        <end position="132"/>
    </location>
</feature>
<dbReference type="Pfam" id="PF09346">
    <property type="entry name" value="SMI1_KNR4"/>
    <property type="match status" value="1"/>
</dbReference>
<dbReference type="InterPro" id="IPR018958">
    <property type="entry name" value="Knr4/Smi1-like_dom"/>
</dbReference>
<evidence type="ECO:0000313" key="2">
    <source>
        <dbReference type="EMBL" id="EJL01895.1"/>
    </source>
</evidence>
<accession>J2EEX0</accession>
<dbReference type="PATRIC" id="fig|1038922.3.peg.1858"/>
<proteinExistence type="predicted"/>
<sequence>MRLTLEESEQALSVQELNEFQEKFNVQLPTAFREFYLKHNGGDLSERCSENEFLLGGFTPIKYGNAPIEVVYRDLVDDIPSLKGMIPFAYDQGGNSFLLSLKEDDFENIYLYLMDEEDLAFVCESFEEFLAELTSQ</sequence>
<dbReference type="RefSeq" id="WP_003183481.1">
    <property type="nucleotide sequence ID" value="NZ_CM001558.1"/>
</dbReference>
<dbReference type="SUPFAM" id="SSF160631">
    <property type="entry name" value="SMI1/KNR4-like"/>
    <property type="match status" value="1"/>
</dbReference>
<reference evidence="2" key="1">
    <citation type="journal article" date="2012" name="PLoS Genet.">
        <title>Comparative Genomics of Plant-Associated Pseudomonas spp.: Insights into Diversity and Inheritance of Traits Involved in Multitrophic Interactions.</title>
        <authorList>
            <person name="Loper J.E."/>
            <person name="Hassan K.A."/>
            <person name="Mavrodi D.V."/>
            <person name="Davis E.W.II."/>
            <person name="Lim C.K."/>
            <person name="Shaffer B.T."/>
            <person name="Elbourne L.D."/>
            <person name="Stockwell V.O."/>
            <person name="Hartney S.L."/>
            <person name="Breakwell K."/>
            <person name="Henkels M.D."/>
            <person name="Tetu S.G."/>
            <person name="Rangel L.I."/>
            <person name="Kidarsa T.A."/>
            <person name="Wilson N.L."/>
            <person name="van de Mortel J.E."/>
            <person name="Song C."/>
            <person name="Blumhagen R."/>
            <person name="Radune D."/>
            <person name="Hostetler J.B."/>
            <person name="Brinkac L.M."/>
            <person name="Durkin A.S."/>
            <person name="Kluepfel D.A."/>
            <person name="Wechter W.P."/>
            <person name="Anderson A.J."/>
            <person name="Kim Y.C."/>
            <person name="Pierson L.S.III."/>
            <person name="Pierson E.A."/>
            <person name="Lindow S.E."/>
            <person name="Kobayashi D.Y."/>
            <person name="Raaijmakers J.M."/>
            <person name="Weller D.M."/>
            <person name="Thomashow L.S."/>
            <person name="Allen A.E."/>
            <person name="Paulsen I.T."/>
        </authorList>
    </citation>
    <scope>NUCLEOTIDE SEQUENCE [LARGE SCALE GENOMIC DNA]</scope>
    <source>
        <strain evidence="2">Q2-87</strain>
    </source>
</reference>
<evidence type="ECO:0000259" key="1">
    <source>
        <dbReference type="SMART" id="SM00860"/>
    </source>
</evidence>
<dbReference type="eggNOG" id="ENOG50333QN">
    <property type="taxonomic scope" value="Bacteria"/>
</dbReference>
<dbReference type="InterPro" id="IPR037883">
    <property type="entry name" value="Knr4/Smi1-like_sf"/>
</dbReference>
<name>J2EEX0_PSEFQ</name>
<dbReference type="AlphaFoldDB" id="J2EEX0"/>
<dbReference type="HOGENOM" id="CLU_115772_2_1_6"/>
<dbReference type="SMART" id="SM00860">
    <property type="entry name" value="SMI1_KNR4"/>
    <property type="match status" value="1"/>
</dbReference>
<dbReference type="Gene3D" id="3.40.1580.10">
    <property type="entry name" value="SMI1/KNR4-like"/>
    <property type="match status" value="1"/>
</dbReference>
<dbReference type="Proteomes" id="UP000007289">
    <property type="component" value="Chromosome"/>
</dbReference>
<comment type="caution">
    <text evidence="2">The sequence shown here is derived from an EMBL/GenBank/DDBJ whole genome shotgun (WGS) entry which is preliminary data.</text>
</comment>
<gene>
    <name evidence="2" type="ORF">PflQ2_3656</name>
</gene>